<accession>A0A834MCK8</accession>
<keyword evidence="2" id="KW-1185">Reference proteome</keyword>
<dbReference type="GO" id="GO:0003676">
    <property type="term" value="F:nucleic acid binding"/>
    <property type="evidence" value="ECO:0007669"/>
    <property type="project" value="InterPro"/>
</dbReference>
<reference evidence="1" key="1">
    <citation type="submission" date="2020-08" db="EMBL/GenBank/DDBJ databases">
        <title>Genome sequencing and assembly of the red palm weevil Rhynchophorus ferrugineus.</title>
        <authorList>
            <person name="Dias G.B."/>
            <person name="Bergman C.M."/>
            <person name="Manee M."/>
        </authorList>
    </citation>
    <scope>NUCLEOTIDE SEQUENCE</scope>
    <source>
        <strain evidence="1">AA-2017</strain>
        <tissue evidence="1">Whole larva</tissue>
    </source>
</reference>
<organism evidence="1 2">
    <name type="scientific">Rhynchophorus ferrugineus</name>
    <name type="common">Red palm weevil</name>
    <name type="synonym">Curculio ferrugineus</name>
    <dbReference type="NCBI Taxonomy" id="354439"/>
    <lineage>
        <taxon>Eukaryota</taxon>
        <taxon>Metazoa</taxon>
        <taxon>Ecdysozoa</taxon>
        <taxon>Arthropoda</taxon>
        <taxon>Hexapoda</taxon>
        <taxon>Insecta</taxon>
        <taxon>Pterygota</taxon>
        <taxon>Neoptera</taxon>
        <taxon>Endopterygota</taxon>
        <taxon>Coleoptera</taxon>
        <taxon>Polyphaga</taxon>
        <taxon>Cucujiformia</taxon>
        <taxon>Curculionidae</taxon>
        <taxon>Dryophthorinae</taxon>
        <taxon>Rhynchophorus</taxon>
    </lineage>
</organism>
<sequence>MPKGTTINSDSPNLAPSDFQVFPKWKQQLGGQRFSKDEEVKEAVTKCLGRLTADIFEASFPKRIALQQKCVEKSSDYVGKWFKVQAFRWYTYLLQ</sequence>
<dbReference type="EMBL" id="JAACXV010011571">
    <property type="protein sequence ID" value="KAF7275025.1"/>
    <property type="molecule type" value="Genomic_DNA"/>
</dbReference>
<gene>
    <name evidence="1" type="ORF">GWI33_012259</name>
</gene>
<evidence type="ECO:0000313" key="1">
    <source>
        <dbReference type="EMBL" id="KAF7275025.1"/>
    </source>
</evidence>
<name>A0A834MCK8_RHYFE</name>
<protein>
    <submittedName>
        <fullName evidence="1">Uncharacterized protein</fullName>
    </submittedName>
</protein>
<dbReference type="AlphaFoldDB" id="A0A834MCK8"/>
<dbReference type="InterPro" id="IPR036397">
    <property type="entry name" value="RNaseH_sf"/>
</dbReference>
<comment type="caution">
    <text evidence="1">The sequence shown here is derived from an EMBL/GenBank/DDBJ whole genome shotgun (WGS) entry which is preliminary data.</text>
</comment>
<dbReference type="Proteomes" id="UP000625711">
    <property type="component" value="Unassembled WGS sequence"/>
</dbReference>
<evidence type="ECO:0000313" key="2">
    <source>
        <dbReference type="Proteomes" id="UP000625711"/>
    </source>
</evidence>
<dbReference type="Gene3D" id="3.30.420.10">
    <property type="entry name" value="Ribonuclease H-like superfamily/Ribonuclease H"/>
    <property type="match status" value="1"/>
</dbReference>
<proteinExistence type="predicted"/>
<dbReference type="OrthoDB" id="616263at2759"/>